<dbReference type="AlphaFoldDB" id="X1SB98"/>
<organism evidence="1">
    <name type="scientific">marine sediment metagenome</name>
    <dbReference type="NCBI Taxonomy" id="412755"/>
    <lineage>
        <taxon>unclassified sequences</taxon>
        <taxon>metagenomes</taxon>
        <taxon>ecological metagenomes</taxon>
    </lineage>
</organism>
<gene>
    <name evidence="1" type="ORF">S12H4_28528</name>
</gene>
<evidence type="ECO:0000313" key="1">
    <source>
        <dbReference type="EMBL" id="GAI90307.1"/>
    </source>
</evidence>
<protein>
    <submittedName>
        <fullName evidence="1">Uncharacterized protein</fullName>
    </submittedName>
</protein>
<proteinExistence type="predicted"/>
<comment type="caution">
    <text evidence="1">The sequence shown here is derived from an EMBL/GenBank/DDBJ whole genome shotgun (WGS) entry which is preliminary data.</text>
</comment>
<sequence>MPRRMITPDIWFNEKVASLPDAGRLLFIGIFSNADDDGRLKASARFLKAHIFPYDDKTTGLVKELRDKCAEIDNQWRTVELM</sequence>
<accession>X1SB98</accession>
<dbReference type="EMBL" id="BARW01016369">
    <property type="protein sequence ID" value="GAI90307.1"/>
    <property type="molecule type" value="Genomic_DNA"/>
</dbReference>
<name>X1SB98_9ZZZZ</name>
<reference evidence="1" key="1">
    <citation type="journal article" date="2014" name="Front. Microbiol.">
        <title>High frequency of phylogenetically diverse reductive dehalogenase-homologous genes in deep subseafloor sedimentary metagenomes.</title>
        <authorList>
            <person name="Kawai M."/>
            <person name="Futagami T."/>
            <person name="Toyoda A."/>
            <person name="Takaki Y."/>
            <person name="Nishi S."/>
            <person name="Hori S."/>
            <person name="Arai W."/>
            <person name="Tsubouchi T."/>
            <person name="Morono Y."/>
            <person name="Uchiyama I."/>
            <person name="Ito T."/>
            <person name="Fujiyama A."/>
            <person name="Inagaki F."/>
            <person name="Takami H."/>
        </authorList>
    </citation>
    <scope>NUCLEOTIDE SEQUENCE</scope>
    <source>
        <strain evidence="1">Expedition CK06-06</strain>
    </source>
</reference>